<sequence length="443" mass="48967">MTRLREERAAKGWTKAKLVHLIEVCARSRGETLGKTTQSLSREVSFWESGQRSPQEPIRTILCDVYGRSALELGLTPTPNEARSDIGLTYSPSLIDAVDSLTKLAVFDSTRHTSVLQGDYSLEALNAAFMDWFLRESKYERTASKITELDVAEVTAATQMFDSLDRTVGGEAQRLLAVQFVREKLAPRLSQAGTDPLSRALYTAAATLCEIIGWMAYDSERHGVAQRYFVQALRLAKDAHQPAYGAYVLTTMSHQALYLKRPDQALRFALAARSHANVSTVPIVATEATLLAAQASAQLGDESDCRKMILESEGLFSQVRPENTPSWASHWTDAVFATYVGSCWVDLGKPREAFGPLKLAWDAAKDHPRRRVYSTGQLAKVAVLNGDIEQAASLGLAAVDSSSRQSSQRSLQVIREVNERLKTHAKQSHVRDFRDRARPLLAG</sequence>
<dbReference type="InterPro" id="IPR001387">
    <property type="entry name" value="Cro/C1-type_HTH"/>
</dbReference>
<accession>A0ABP5DWH7</accession>
<organism evidence="1 2">
    <name type="scientific">Amycolatopsis minnesotensis</name>
    <dbReference type="NCBI Taxonomy" id="337894"/>
    <lineage>
        <taxon>Bacteria</taxon>
        <taxon>Bacillati</taxon>
        <taxon>Actinomycetota</taxon>
        <taxon>Actinomycetes</taxon>
        <taxon>Pseudonocardiales</taxon>
        <taxon>Pseudonocardiaceae</taxon>
        <taxon>Amycolatopsis</taxon>
    </lineage>
</organism>
<proteinExistence type="predicted"/>
<name>A0ABP5DWH7_9PSEU</name>
<dbReference type="Gene3D" id="1.25.40.10">
    <property type="entry name" value="Tetratricopeptide repeat domain"/>
    <property type="match status" value="1"/>
</dbReference>
<evidence type="ECO:0000313" key="1">
    <source>
        <dbReference type="EMBL" id="GAA1986424.1"/>
    </source>
</evidence>
<protein>
    <submittedName>
        <fullName evidence="1">XRE family transcriptional regulator</fullName>
    </submittedName>
</protein>
<dbReference type="Proteomes" id="UP001501116">
    <property type="component" value="Unassembled WGS sequence"/>
</dbReference>
<comment type="caution">
    <text evidence="1">The sequence shown here is derived from an EMBL/GenBank/DDBJ whole genome shotgun (WGS) entry which is preliminary data.</text>
</comment>
<dbReference type="EMBL" id="BAAANN010000044">
    <property type="protein sequence ID" value="GAA1986424.1"/>
    <property type="molecule type" value="Genomic_DNA"/>
</dbReference>
<keyword evidence="2" id="KW-1185">Reference proteome</keyword>
<evidence type="ECO:0000313" key="2">
    <source>
        <dbReference type="Proteomes" id="UP001501116"/>
    </source>
</evidence>
<gene>
    <name evidence="1" type="ORF">GCM10009754_75390</name>
</gene>
<dbReference type="InterPro" id="IPR011990">
    <property type="entry name" value="TPR-like_helical_dom_sf"/>
</dbReference>
<reference evidence="2" key="1">
    <citation type="journal article" date="2019" name="Int. J. Syst. Evol. Microbiol.">
        <title>The Global Catalogue of Microorganisms (GCM) 10K type strain sequencing project: providing services to taxonomists for standard genome sequencing and annotation.</title>
        <authorList>
            <consortium name="The Broad Institute Genomics Platform"/>
            <consortium name="The Broad Institute Genome Sequencing Center for Infectious Disease"/>
            <person name="Wu L."/>
            <person name="Ma J."/>
        </authorList>
    </citation>
    <scope>NUCLEOTIDE SEQUENCE [LARGE SCALE GENOMIC DNA]</scope>
    <source>
        <strain evidence="2">JCM 14545</strain>
    </source>
</reference>
<dbReference type="CDD" id="cd00093">
    <property type="entry name" value="HTH_XRE"/>
    <property type="match status" value="1"/>
</dbReference>